<reference evidence="2" key="1">
    <citation type="submission" date="2023-03" db="UniProtKB">
        <authorList>
            <consortium name="EnsemblPlants"/>
        </authorList>
    </citation>
    <scope>IDENTIFICATION</scope>
</reference>
<dbReference type="Gramene" id="MELO3C018932.2.1">
    <property type="protein sequence ID" value="MELO3C018932.2.1"/>
    <property type="gene ID" value="MELO3C018932.2"/>
</dbReference>
<sequence length="150" mass="17489">MSGKQSFTKALKKYQATLGKASPSNEAVEQSLDSGHVPEDKLGDLLAIVSRENSRKKEEERLKKEKAEKERVENDIKEKEEKKKEKEERVEREKLEKEKEAKKKEEDNKKKKEYEKKIKEEEVRKEGEVIRETPNVADSTSLPIAETKFE</sequence>
<evidence type="ECO:0000313" key="2">
    <source>
        <dbReference type="EnsemblPlants" id="MELO3C018932.2.1"/>
    </source>
</evidence>
<name>A0A9I9DI26_CUCME</name>
<accession>A0A9I9DI26</accession>
<feature type="region of interest" description="Disordered" evidence="1">
    <location>
        <begin position="17"/>
        <end position="150"/>
    </location>
</feature>
<organism evidence="2">
    <name type="scientific">Cucumis melo</name>
    <name type="common">Muskmelon</name>
    <dbReference type="NCBI Taxonomy" id="3656"/>
    <lineage>
        <taxon>Eukaryota</taxon>
        <taxon>Viridiplantae</taxon>
        <taxon>Streptophyta</taxon>
        <taxon>Embryophyta</taxon>
        <taxon>Tracheophyta</taxon>
        <taxon>Spermatophyta</taxon>
        <taxon>Magnoliopsida</taxon>
        <taxon>eudicotyledons</taxon>
        <taxon>Gunneridae</taxon>
        <taxon>Pentapetalae</taxon>
        <taxon>rosids</taxon>
        <taxon>fabids</taxon>
        <taxon>Cucurbitales</taxon>
        <taxon>Cucurbitaceae</taxon>
        <taxon>Benincaseae</taxon>
        <taxon>Cucumis</taxon>
    </lineage>
</organism>
<dbReference type="AlphaFoldDB" id="A0A9I9DI26"/>
<protein>
    <submittedName>
        <fullName evidence="2">Uncharacterized protein</fullName>
    </submittedName>
</protein>
<feature type="compositionally biased region" description="Basic and acidic residues" evidence="1">
    <location>
        <begin position="52"/>
        <end position="131"/>
    </location>
</feature>
<evidence type="ECO:0000256" key="1">
    <source>
        <dbReference type="SAM" id="MobiDB-lite"/>
    </source>
</evidence>
<dbReference type="EnsemblPlants" id="MELO3C018932.2.1">
    <property type="protein sequence ID" value="MELO3C018932.2.1"/>
    <property type="gene ID" value="MELO3C018932.2"/>
</dbReference>
<proteinExistence type="predicted"/>
<feature type="compositionally biased region" description="Polar residues" evidence="1">
    <location>
        <begin position="22"/>
        <end position="33"/>
    </location>
</feature>